<dbReference type="AlphaFoldDB" id="A0A0A0HWC9"/>
<evidence type="ECO:0000256" key="1">
    <source>
        <dbReference type="SAM" id="MobiDB-lite"/>
    </source>
</evidence>
<dbReference type="VEuPathDB" id="FungiDB:PADG_11560"/>
<dbReference type="EMBL" id="KN275959">
    <property type="protein sequence ID" value="KGM92361.1"/>
    <property type="molecule type" value="Genomic_DNA"/>
</dbReference>
<gene>
    <name evidence="2" type="ORF">PADG_11560</name>
</gene>
<protein>
    <submittedName>
        <fullName evidence="2">Uncharacterized protein</fullName>
    </submittedName>
</protein>
<dbReference type="RefSeq" id="XP_010759017.1">
    <property type="nucleotide sequence ID" value="XM_010760715.1"/>
</dbReference>
<dbReference type="InParanoid" id="A0A0A0HWC9"/>
<evidence type="ECO:0000313" key="2">
    <source>
        <dbReference type="EMBL" id="KGM92361.1"/>
    </source>
</evidence>
<proteinExistence type="predicted"/>
<feature type="region of interest" description="Disordered" evidence="1">
    <location>
        <begin position="1"/>
        <end position="32"/>
    </location>
</feature>
<reference evidence="2 3" key="1">
    <citation type="journal article" date="2011" name="PLoS Genet.">
        <title>Comparative genomic analysis of human fungal pathogens causing paracoccidioidomycosis.</title>
        <authorList>
            <person name="Desjardins C.A."/>
            <person name="Champion M.D."/>
            <person name="Holder J.W."/>
            <person name="Muszewska A."/>
            <person name="Goldberg J."/>
            <person name="Bailao A.M."/>
            <person name="Brigido M.M."/>
            <person name="Ferreira M.E."/>
            <person name="Garcia A.M."/>
            <person name="Grynberg M."/>
            <person name="Gujja S."/>
            <person name="Heiman D.I."/>
            <person name="Henn M.R."/>
            <person name="Kodira C.D."/>
            <person name="Leon-Narvaez H."/>
            <person name="Longo L.V."/>
            <person name="Ma L.J."/>
            <person name="Malavazi I."/>
            <person name="Matsuo A.L."/>
            <person name="Morais F.V."/>
            <person name="Pereira M."/>
            <person name="Rodriguez-Brito S."/>
            <person name="Sakthikumar S."/>
            <person name="Salem-Izacc S.M."/>
            <person name="Sykes S.M."/>
            <person name="Teixeira M.M."/>
            <person name="Vallejo M.C."/>
            <person name="Walter M.E."/>
            <person name="Yandava C."/>
            <person name="Young S."/>
            <person name="Zeng Q."/>
            <person name="Zucker J."/>
            <person name="Felipe M.S."/>
            <person name="Goldman G.H."/>
            <person name="Haas B.J."/>
            <person name="McEwen J.G."/>
            <person name="Nino-Vega G."/>
            <person name="Puccia R."/>
            <person name="San-Blas G."/>
            <person name="Soares C.M."/>
            <person name="Birren B.W."/>
            <person name="Cuomo C.A."/>
        </authorList>
    </citation>
    <scope>NUCLEOTIDE SEQUENCE [LARGE SCALE GENOMIC DNA]</scope>
    <source>
        <strain evidence="2 3">Pb18</strain>
    </source>
</reference>
<keyword evidence="3" id="KW-1185">Reference proteome</keyword>
<evidence type="ECO:0000313" key="3">
    <source>
        <dbReference type="Proteomes" id="UP000001628"/>
    </source>
</evidence>
<accession>A0A0A0HWC9</accession>
<organism evidence="2 3">
    <name type="scientific">Paracoccidioides brasiliensis (strain Pb18)</name>
    <dbReference type="NCBI Taxonomy" id="502780"/>
    <lineage>
        <taxon>Eukaryota</taxon>
        <taxon>Fungi</taxon>
        <taxon>Dikarya</taxon>
        <taxon>Ascomycota</taxon>
        <taxon>Pezizomycotina</taxon>
        <taxon>Eurotiomycetes</taxon>
        <taxon>Eurotiomycetidae</taxon>
        <taxon>Onygenales</taxon>
        <taxon>Ajellomycetaceae</taxon>
        <taxon>Paracoccidioides</taxon>
    </lineage>
</organism>
<name>A0A0A0HWC9_PARBD</name>
<sequence length="82" mass="9354">MSSRIQSQKQTSPSVYGCNENPVSAHQPALPNGDNDRLFIAFFLRARGQNDARMIGFSFENKNTTASDEHDHLWSQVRDTKW</sequence>
<dbReference type="KEGG" id="pbn:PADG_11560"/>
<dbReference type="HOGENOM" id="CLU_2558916_0_0_1"/>
<dbReference type="Proteomes" id="UP000001628">
    <property type="component" value="Unassembled WGS sequence"/>
</dbReference>
<feature type="compositionally biased region" description="Polar residues" evidence="1">
    <location>
        <begin position="1"/>
        <end position="14"/>
    </location>
</feature>
<dbReference type="GeneID" id="22587457"/>